<dbReference type="GO" id="GO:0050661">
    <property type="term" value="F:NADP binding"/>
    <property type="evidence" value="ECO:0007669"/>
    <property type="project" value="InterPro"/>
</dbReference>
<evidence type="ECO:0000313" key="7">
    <source>
        <dbReference type="EMBL" id="CAE0360527.1"/>
    </source>
</evidence>
<reference evidence="7" key="1">
    <citation type="submission" date="2021-01" db="EMBL/GenBank/DDBJ databases">
        <authorList>
            <person name="Corre E."/>
            <person name="Pelletier E."/>
            <person name="Niang G."/>
            <person name="Scheremetjew M."/>
            <person name="Finn R."/>
            <person name="Kale V."/>
            <person name="Holt S."/>
            <person name="Cochrane G."/>
            <person name="Meng A."/>
            <person name="Brown T."/>
            <person name="Cohen L."/>
        </authorList>
    </citation>
    <scope>NUCLEOTIDE SEQUENCE</scope>
    <source>
        <strain evidence="7">CCMP1510</strain>
    </source>
</reference>
<dbReference type="InterPro" id="IPR051265">
    <property type="entry name" value="HIBADH-related_NP60_sf"/>
</dbReference>
<evidence type="ECO:0000259" key="5">
    <source>
        <dbReference type="Pfam" id="PF03446"/>
    </source>
</evidence>
<dbReference type="InterPro" id="IPR008927">
    <property type="entry name" value="6-PGluconate_DH-like_C_sf"/>
</dbReference>
<dbReference type="SUPFAM" id="SSF48179">
    <property type="entry name" value="6-phosphogluconate dehydrogenase C-terminal domain-like"/>
    <property type="match status" value="1"/>
</dbReference>
<dbReference type="InterPro" id="IPR013328">
    <property type="entry name" value="6PGD_dom2"/>
</dbReference>
<dbReference type="SUPFAM" id="SSF51735">
    <property type="entry name" value="NAD(P)-binding Rossmann-fold domains"/>
    <property type="match status" value="1"/>
</dbReference>
<protein>
    <recommendedName>
        <fullName evidence="8">6-phosphogluconate dehydrogenase NADP-binding domain-containing protein</fullName>
    </recommendedName>
</protein>
<dbReference type="PANTHER" id="PTHR43580">
    <property type="entry name" value="OXIDOREDUCTASE GLYR1-RELATED"/>
    <property type="match status" value="1"/>
</dbReference>
<evidence type="ECO:0000256" key="1">
    <source>
        <dbReference type="ARBA" id="ARBA00007598"/>
    </source>
</evidence>
<organism evidence="7">
    <name type="scientific">Aureoumbra lagunensis</name>
    <dbReference type="NCBI Taxonomy" id="44058"/>
    <lineage>
        <taxon>Eukaryota</taxon>
        <taxon>Sar</taxon>
        <taxon>Stramenopiles</taxon>
        <taxon>Ochrophyta</taxon>
        <taxon>Pelagophyceae</taxon>
        <taxon>Pelagomonadales</taxon>
        <taxon>Aureoumbra</taxon>
    </lineage>
</organism>
<dbReference type="PANTHER" id="PTHR43580:SF8">
    <property type="entry name" value="6-PHOSPHOGLUCONATE DEHYDROGENASE NADP-BINDING DOMAIN-CONTAINING PROTEIN-RELATED"/>
    <property type="match status" value="1"/>
</dbReference>
<evidence type="ECO:0000256" key="4">
    <source>
        <dbReference type="PIRSR" id="PIRSR000103-1"/>
    </source>
</evidence>
<evidence type="ECO:0008006" key="8">
    <source>
        <dbReference type="Google" id="ProtNLM"/>
    </source>
</evidence>
<proteinExistence type="inferred from homology"/>
<feature type="active site" evidence="4">
    <location>
        <position position="165"/>
    </location>
</feature>
<sequence length="314" mass="34472">MSATLGLIGVGNLGEQFMLRCHKLGRRVVAYDKFAKKKIPEKIRAESIFELTRSTKIVVSFVPNDTALRSVVSELLPLQEEIFHISCSTVSPHLSRELAYAHKKSGHKFVAAPVFARPENLRDGQACFILSGATEDVQIARKYLHDLAEKVVDFGSDPGAANVVKLAGNFMIASSIELIAEALALVEKNGVDRQLTMGLMSSTIFNCPIFKGYGHRVATRDHRPGGFALEHGLKDINLILDTANQSAQPLPLASLLQHRLRASDNFGHSHLDWSAFALRSTADGGLHHQVDLALQHAVRDDAKPKEDDRTTDPK</sequence>
<dbReference type="Pfam" id="PF03446">
    <property type="entry name" value="NAD_binding_2"/>
    <property type="match status" value="1"/>
</dbReference>
<dbReference type="EMBL" id="HBIJ01001756">
    <property type="protein sequence ID" value="CAE0360527.1"/>
    <property type="molecule type" value="Transcribed_RNA"/>
</dbReference>
<feature type="domain" description="6-phosphogluconate dehydrogenase NADP-binding" evidence="5">
    <location>
        <begin position="5"/>
        <end position="152"/>
    </location>
</feature>
<feature type="domain" description="3-hydroxyisobutyrate dehydrogenase-like NAD-binding" evidence="6">
    <location>
        <begin position="159"/>
        <end position="276"/>
    </location>
</feature>
<dbReference type="PIRSF" id="PIRSF000103">
    <property type="entry name" value="HIBADH"/>
    <property type="match status" value="1"/>
</dbReference>
<dbReference type="InterPro" id="IPR036291">
    <property type="entry name" value="NAD(P)-bd_dom_sf"/>
</dbReference>
<evidence type="ECO:0000256" key="2">
    <source>
        <dbReference type="ARBA" id="ARBA00023002"/>
    </source>
</evidence>
<name>A0A7S3JRT6_9STRA</name>
<comment type="similarity">
    <text evidence="1">Belongs to the HIBADH-related family. NP60 subfamily.</text>
</comment>
<keyword evidence="2" id="KW-0560">Oxidoreductase</keyword>
<dbReference type="InterPro" id="IPR015815">
    <property type="entry name" value="HIBADH-related"/>
</dbReference>
<dbReference type="GO" id="GO:0016491">
    <property type="term" value="F:oxidoreductase activity"/>
    <property type="evidence" value="ECO:0007669"/>
    <property type="project" value="UniProtKB-KW"/>
</dbReference>
<evidence type="ECO:0000259" key="6">
    <source>
        <dbReference type="Pfam" id="PF14833"/>
    </source>
</evidence>
<dbReference type="AlphaFoldDB" id="A0A7S3JRT6"/>
<gene>
    <name evidence="7" type="ORF">ALAG00032_LOCUS1257</name>
</gene>
<evidence type="ECO:0000256" key="3">
    <source>
        <dbReference type="ARBA" id="ARBA00023027"/>
    </source>
</evidence>
<dbReference type="Gene3D" id="3.40.50.720">
    <property type="entry name" value="NAD(P)-binding Rossmann-like Domain"/>
    <property type="match status" value="1"/>
</dbReference>
<dbReference type="GO" id="GO:0051287">
    <property type="term" value="F:NAD binding"/>
    <property type="evidence" value="ECO:0007669"/>
    <property type="project" value="InterPro"/>
</dbReference>
<accession>A0A7S3JRT6</accession>
<dbReference type="Pfam" id="PF14833">
    <property type="entry name" value="NAD_binding_11"/>
    <property type="match status" value="1"/>
</dbReference>
<dbReference type="InterPro" id="IPR029154">
    <property type="entry name" value="HIBADH-like_NADP-bd"/>
</dbReference>
<dbReference type="InterPro" id="IPR006115">
    <property type="entry name" value="6PGDH_NADP-bd"/>
</dbReference>
<keyword evidence="3" id="KW-0520">NAD</keyword>
<dbReference type="Gene3D" id="1.10.1040.10">
    <property type="entry name" value="N-(1-d-carboxylethyl)-l-norvaline Dehydrogenase, domain 2"/>
    <property type="match status" value="1"/>
</dbReference>